<protein>
    <recommendedName>
        <fullName evidence="3">MarR family transcriptional regulator</fullName>
    </recommendedName>
</protein>
<comment type="caution">
    <text evidence="1">The sequence shown here is derived from an EMBL/GenBank/DDBJ whole genome shotgun (WGS) entry which is preliminary data.</text>
</comment>
<dbReference type="RefSeq" id="WP_397558519.1">
    <property type="nucleotide sequence ID" value="NZ_JBIQWL010000015.1"/>
</dbReference>
<reference evidence="1 2" key="1">
    <citation type="submission" date="2024-09" db="EMBL/GenBank/DDBJ databases">
        <authorList>
            <person name="Pan X."/>
        </authorList>
    </citation>
    <scope>NUCLEOTIDE SEQUENCE [LARGE SCALE GENOMIC DNA]</scope>
    <source>
        <strain evidence="1 2">B2969</strain>
    </source>
</reference>
<accession>A0ABW7QIG5</accession>
<evidence type="ECO:0000313" key="2">
    <source>
        <dbReference type="Proteomes" id="UP001610861"/>
    </source>
</evidence>
<evidence type="ECO:0000313" key="1">
    <source>
        <dbReference type="EMBL" id="MFH8253094.1"/>
    </source>
</evidence>
<gene>
    <name evidence="1" type="ORF">ACH3VR_22190</name>
</gene>
<sequence length="135" mass="15238">MRKLSPTQLKALARIHLSGLVMRESEIDERFAASLDLEAPNFVIVNIATVRVLLREGLITRVRYEDDPPDVDYRWGTSARGRELLHENRDYLADAGREISHYRALTSMWNLELARKSPHLFARAPEAAAAGEPGS</sequence>
<proteinExistence type="predicted"/>
<keyword evidence="2" id="KW-1185">Reference proteome</keyword>
<dbReference type="Proteomes" id="UP001610861">
    <property type="component" value="Unassembled WGS sequence"/>
</dbReference>
<dbReference type="EMBL" id="JBIQWL010000015">
    <property type="protein sequence ID" value="MFH8253094.1"/>
    <property type="molecule type" value="Genomic_DNA"/>
</dbReference>
<organism evidence="1 2">
    <name type="scientific">Microbacterium alkaliflavum</name>
    <dbReference type="NCBI Taxonomy" id="3248839"/>
    <lineage>
        <taxon>Bacteria</taxon>
        <taxon>Bacillati</taxon>
        <taxon>Actinomycetota</taxon>
        <taxon>Actinomycetes</taxon>
        <taxon>Micrococcales</taxon>
        <taxon>Microbacteriaceae</taxon>
        <taxon>Microbacterium</taxon>
    </lineage>
</organism>
<name>A0ABW7QIG5_9MICO</name>
<evidence type="ECO:0008006" key="3">
    <source>
        <dbReference type="Google" id="ProtNLM"/>
    </source>
</evidence>